<comment type="caution">
    <text evidence="3">The sequence shown here is derived from an EMBL/GenBank/DDBJ whole genome shotgun (WGS) entry which is preliminary data.</text>
</comment>
<dbReference type="SUPFAM" id="SSF55797">
    <property type="entry name" value="PR-1-like"/>
    <property type="match status" value="1"/>
</dbReference>
<dbReference type="PANTHER" id="PTHR10334">
    <property type="entry name" value="CYSTEINE-RICH SECRETORY PROTEIN-RELATED"/>
    <property type="match status" value="1"/>
</dbReference>
<dbReference type="InterPro" id="IPR014044">
    <property type="entry name" value="CAP_dom"/>
</dbReference>
<sequence>MHRRQSPRWGHKDTADPSPSPPPPPRRPPRSPSPPRPPPPATASGPLTGGGCDDAQQTLDRVNKYRAAHQALPVAWDPALASQAQAYANTLASRGCDAALSHTGAKGEMLYWEYGGWDGYCRYAISDWYGESAVYSFNDTPFYTNVIMNAGNDFSHFTQLVWRSSTAVGCGTQSSSDGYMSPCNYVVCYFAPGGNMASDAAYLSNVLPATG</sequence>
<dbReference type="InterPro" id="IPR035940">
    <property type="entry name" value="CAP_sf"/>
</dbReference>
<evidence type="ECO:0000313" key="4">
    <source>
        <dbReference type="Proteomes" id="UP000612055"/>
    </source>
</evidence>
<evidence type="ECO:0000256" key="1">
    <source>
        <dbReference type="SAM" id="MobiDB-lite"/>
    </source>
</evidence>
<organism evidence="3 4">
    <name type="scientific">Edaphochlamys debaryana</name>
    <dbReference type="NCBI Taxonomy" id="47281"/>
    <lineage>
        <taxon>Eukaryota</taxon>
        <taxon>Viridiplantae</taxon>
        <taxon>Chlorophyta</taxon>
        <taxon>core chlorophytes</taxon>
        <taxon>Chlorophyceae</taxon>
        <taxon>CS clade</taxon>
        <taxon>Chlamydomonadales</taxon>
        <taxon>Chlamydomonadales incertae sedis</taxon>
        <taxon>Edaphochlamys</taxon>
    </lineage>
</organism>
<dbReference type="EMBL" id="JAEHOE010000015">
    <property type="protein sequence ID" value="KAG2497305.1"/>
    <property type="molecule type" value="Genomic_DNA"/>
</dbReference>
<dbReference type="OrthoDB" id="337038at2759"/>
<dbReference type="Gene3D" id="3.40.33.10">
    <property type="entry name" value="CAP"/>
    <property type="match status" value="1"/>
</dbReference>
<gene>
    <name evidence="3" type="ORF">HYH03_004888</name>
</gene>
<name>A0A836C1Z5_9CHLO</name>
<accession>A0A836C1Z5</accession>
<reference evidence="3" key="1">
    <citation type="journal article" date="2020" name="bioRxiv">
        <title>Comparative genomics of Chlamydomonas.</title>
        <authorList>
            <person name="Craig R.J."/>
            <person name="Hasan A.R."/>
            <person name="Ness R.W."/>
            <person name="Keightley P.D."/>
        </authorList>
    </citation>
    <scope>NUCLEOTIDE SEQUENCE</scope>
    <source>
        <strain evidence="3">CCAP 11/70</strain>
    </source>
</reference>
<feature type="domain" description="SCP" evidence="2">
    <location>
        <begin position="53"/>
        <end position="198"/>
    </location>
</feature>
<proteinExistence type="predicted"/>
<feature type="compositionally biased region" description="Pro residues" evidence="1">
    <location>
        <begin position="18"/>
        <end position="41"/>
    </location>
</feature>
<dbReference type="Proteomes" id="UP000612055">
    <property type="component" value="Unassembled WGS sequence"/>
</dbReference>
<evidence type="ECO:0000313" key="3">
    <source>
        <dbReference type="EMBL" id="KAG2497305.1"/>
    </source>
</evidence>
<keyword evidence="4" id="KW-1185">Reference proteome</keyword>
<feature type="region of interest" description="Disordered" evidence="1">
    <location>
        <begin position="1"/>
        <end position="51"/>
    </location>
</feature>
<dbReference type="AlphaFoldDB" id="A0A836C1Z5"/>
<protein>
    <recommendedName>
        <fullName evidence="2">SCP domain-containing protein</fullName>
    </recommendedName>
</protein>
<evidence type="ECO:0000259" key="2">
    <source>
        <dbReference type="SMART" id="SM00198"/>
    </source>
</evidence>
<dbReference type="Pfam" id="PF00188">
    <property type="entry name" value="CAP"/>
    <property type="match status" value="1"/>
</dbReference>
<dbReference type="InterPro" id="IPR001283">
    <property type="entry name" value="CRISP-related"/>
</dbReference>
<dbReference type="SMART" id="SM00198">
    <property type="entry name" value="SCP"/>
    <property type="match status" value="1"/>
</dbReference>
<dbReference type="PRINTS" id="PR00837">
    <property type="entry name" value="V5TPXLIKE"/>
</dbReference>